<dbReference type="EMBL" id="CP002801">
    <property type="protein sequence ID" value="AEH08828.1"/>
    <property type="molecule type" value="Genomic_DNA"/>
</dbReference>
<protein>
    <submittedName>
        <fullName evidence="2">Uncharacterized protein</fullName>
    </submittedName>
</protein>
<evidence type="ECO:0000313" key="2">
    <source>
        <dbReference type="EMBL" id="AEH08828.1"/>
    </source>
</evidence>
<organism evidence="2 3">
    <name type="scientific">Candidatus Protofrankia datiscae</name>
    <dbReference type="NCBI Taxonomy" id="2716812"/>
    <lineage>
        <taxon>Bacteria</taxon>
        <taxon>Bacillati</taxon>
        <taxon>Actinomycetota</taxon>
        <taxon>Actinomycetes</taxon>
        <taxon>Frankiales</taxon>
        <taxon>Frankiaceae</taxon>
        <taxon>Protofrankia</taxon>
    </lineage>
</organism>
<name>F8B187_9ACTN</name>
<accession>F8B187</accession>
<evidence type="ECO:0000256" key="1">
    <source>
        <dbReference type="SAM" id="MobiDB-lite"/>
    </source>
</evidence>
<gene>
    <name evidence="2" type="ordered locus">FsymDg_1348</name>
</gene>
<dbReference type="STRING" id="656024.FsymDg_1348"/>
<dbReference type="AlphaFoldDB" id="F8B187"/>
<dbReference type="Proteomes" id="UP000001549">
    <property type="component" value="Chromosome"/>
</dbReference>
<feature type="compositionally biased region" description="Basic and acidic residues" evidence="1">
    <location>
        <begin position="19"/>
        <end position="32"/>
    </location>
</feature>
<feature type="region of interest" description="Disordered" evidence="1">
    <location>
        <begin position="13"/>
        <end position="32"/>
    </location>
</feature>
<sequence>MARLDVVPEWRPNLPVLRPEPEPAHRADVPRL</sequence>
<keyword evidence="3" id="KW-1185">Reference proteome</keyword>
<dbReference type="HOGENOM" id="CLU_3389578_0_0_11"/>
<reference evidence="2 3" key="1">
    <citation type="submission" date="2011-05" db="EMBL/GenBank/DDBJ databases">
        <title>Complete sequence of chromosome of Frankia symbiont of Datisca glomerata.</title>
        <authorList>
            <consortium name="US DOE Joint Genome Institute"/>
            <person name="Lucas S."/>
            <person name="Han J."/>
            <person name="Lapidus A."/>
            <person name="Cheng J.-F."/>
            <person name="Goodwin L."/>
            <person name="Pitluck S."/>
            <person name="Peters L."/>
            <person name="Mikhailova N."/>
            <person name="Chertkov O."/>
            <person name="Teshima H."/>
            <person name="Han C."/>
            <person name="Tapia R."/>
            <person name="Land M."/>
            <person name="Hauser L."/>
            <person name="Kyrpides N."/>
            <person name="Ivanova N."/>
            <person name="Pagani I."/>
            <person name="Berry A."/>
            <person name="Pawlowski K."/>
            <person name="Persson T."/>
            <person name="Vanden Heuvel B."/>
            <person name="Benson D."/>
            <person name="Woyke T."/>
        </authorList>
    </citation>
    <scope>NUCLEOTIDE SEQUENCE [LARGE SCALE GENOMIC DNA]</scope>
    <source>
        <strain evidence="3">4085684</strain>
    </source>
</reference>
<evidence type="ECO:0000313" key="3">
    <source>
        <dbReference type="Proteomes" id="UP000001549"/>
    </source>
</evidence>
<proteinExistence type="predicted"/>
<dbReference type="KEGG" id="fsy:FsymDg_1348"/>